<feature type="compositionally biased region" description="Polar residues" evidence="1">
    <location>
        <begin position="1"/>
        <end position="23"/>
    </location>
</feature>
<name>A0AA39GAX1_SARSR</name>
<evidence type="ECO:0000256" key="1">
    <source>
        <dbReference type="SAM" id="MobiDB-lite"/>
    </source>
</evidence>
<evidence type="ECO:0000313" key="3">
    <source>
        <dbReference type="Proteomes" id="UP001175261"/>
    </source>
</evidence>
<accession>A0AA39GAX1</accession>
<organism evidence="2 3">
    <name type="scientific">Sarocladium strictum</name>
    <name type="common">Black bundle disease fungus</name>
    <name type="synonym">Acremonium strictum</name>
    <dbReference type="NCBI Taxonomy" id="5046"/>
    <lineage>
        <taxon>Eukaryota</taxon>
        <taxon>Fungi</taxon>
        <taxon>Dikarya</taxon>
        <taxon>Ascomycota</taxon>
        <taxon>Pezizomycotina</taxon>
        <taxon>Sordariomycetes</taxon>
        <taxon>Hypocreomycetidae</taxon>
        <taxon>Hypocreales</taxon>
        <taxon>Sarocladiaceae</taxon>
        <taxon>Sarocladium</taxon>
    </lineage>
</organism>
<keyword evidence="3" id="KW-1185">Reference proteome</keyword>
<dbReference type="AlphaFoldDB" id="A0AA39GAX1"/>
<dbReference type="Proteomes" id="UP001175261">
    <property type="component" value="Unassembled WGS sequence"/>
</dbReference>
<feature type="region of interest" description="Disordered" evidence="1">
    <location>
        <begin position="67"/>
        <end position="87"/>
    </location>
</feature>
<reference evidence="2" key="1">
    <citation type="submission" date="2022-10" db="EMBL/GenBank/DDBJ databases">
        <title>Determination and structural analysis of whole genome sequence of Sarocladium strictum F4-1.</title>
        <authorList>
            <person name="Hu L."/>
            <person name="Jiang Y."/>
        </authorList>
    </citation>
    <scope>NUCLEOTIDE SEQUENCE</scope>
    <source>
        <strain evidence="2">F4-1</strain>
    </source>
</reference>
<gene>
    <name evidence="2" type="ORF">NLU13_9677</name>
</gene>
<evidence type="ECO:0000313" key="2">
    <source>
        <dbReference type="EMBL" id="KAK0383766.1"/>
    </source>
</evidence>
<sequence length="87" mass="9548">MSSSQPSFYRGLQSQSVPTTTLASTQHHQHFSSHSNGDGHSSNTVACVNCRFRTDLASLCGLVSDYPSNVKQNPQRKHGNILQPSYK</sequence>
<proteinExistence type="predicted"/>
<comment type="caution">
    <text evidence="2">The sequence shown here is derived from an EMBL/GenBank/DDBJ whole genome shotgun (WGS) entry which is preliminary data.</text>
</comment>
<protein>
    <submittedName>
        <fullName evidence="2">Uncharacterized protein</fullName>
    </submittedName>
</protein>
<feature type="region of interest" description="Disordered" evidence="1">
    <location>
        <begin position="1"/>
        <end position="42"/>
    </location>
</feature>
<feature type="compositionally biased region" description="Low complexity" evidence="1">
    <location>
        <begin position="32"/>
        <end position="42"/>
    </location>
</feature>
<dbReference type="EMBL" id="JAPDFR010000009">
    <property type="protein sequence ID" value="KAK0383766.1"/>
    <property type="molecule type" value="Genomic_DNA"/>
</dbReference>